<organism evidence="10 11">
    <name type="scientific">Tritrichomonas foetus</name>
    <dbReference type="NCBI Taxonomy" id="1144522"/>
    <lineage>
        <taxon>Eukaryota</taxon>
        <taxon>Metamonada</taxon>
        <taxon>Parabasalia</taxon>
        <taxon>Tritrichomonadida</taxon>
        <taxon>Tritrichomonadidae</taxon>
        <taxon>Tritrichomonas</taxon>
    </lineage>
</organism>
<feature type="coiled-coil region" evidence="8">
    <location>
        <begin position="158"/>
        <end position="229"/>
    </location>
</feature>
<accession>A0A1J4L6C2</accession>
<dbReference type="GeneID" id="94825442"/>
<evidence type="ECO:0000256" key="8">
    <source>
        <dbReference type="SAM" id="Coils"/>
    </source>
</evidence>
<evidence type="ECO:0000256" key="1">
    <source>
        <dbReference type="ARBA" id="ARBA00004230"/>
    </source>
</evidence>
<dbReference type="RefSeq" id="XP_068370629.1">
    <property type="nucleotide sequence ID" value="XM_068490738.1"/>
</dbReference>
<dbReference type="InterPro" id="IPR043597">
    <property type="entry name" value="TPH_dom"/>
</dbReference>
<dbReference type="VEuPathDB" id="TrichDB:TRFO_02522"/>
<protein>
    <recommendedName>
        <fullName evidence="7">Cilia- and flagella-associated protein 45</fullName>
    </recommendedName>
</protein>
<comment type="caution">
    <text evidence="10">The sequence shown here is derived from an EMBL/GenBank/DDBJ whole genome shotgun (WGS) entry which is preliminary data.</text>
</comment>
<keyword evidence="11" id="KW-1185">Reference proteome</keyword>
<gene>
    <name evidence="10" type="ORF">TRFO_02522</name>
</gene>
<dbReference type="PANTHER" id="PTHR15504">
    <property type="entry name" value="NASOPHARYNGEAL EPITHELIUM SPECIFIC PROTEIN 1"/>
    <property type="match status" value="1"/>
</dbReference>
<keyword evidence="3 8" id="KW-0175">Coiled coil</keyword>
<evidence type="ECO:0000259" key="9">
    <source>
        <dbReference type="Pfam" id="PF13868"/>
    </source>
</evidence>
<feature type="domain" description="Trichohyalin-plectin-homology" evidence="9">
    <location>
        <begin position="81"/>
        <end position="428"/>
    </location>
</feature>
<dbReference type="Proteomes" id="UP000179807">
    <property type="component" value="Unassembled WGS sequence"/>
</dbReference>
<keyword evidence="2" id="KW-0282">Flagellum</keyword>
<keyword evidence="4" id="KW-0969">Cilium</keyword>
<dbReference type="InterPro" id="IPR033253">
    <property type="entry name" value="CFAP45"/>
</dbReference>
<name>A0A1J4L6C2_9EUKA</name>
<feature type="coiled-coil region" evidence="8">
    <location>
        <begin position="39"/>
        <end position="93"/>
    </location>
</feature>
<dbReference type="PANTHER" id="PTHR15504:SF0">
    <property type="entry name" value="CILIA- AND FLAGELLA-ASSOCIATED PROTEIN 45"/>
    <property type="match status" value="1"/>
</dbReference>
<comment type="subcellular location">
    <subcellularLocation>
        <location evidence="1">Cell projection</location>
        <location evidence="1">Cilium</location>
        <location evidence="1">Flagellum</location>
    </subcellularLocation>
</comment>
<dbReference type="Pfam" id="PF13868">
    <property type="entry name" value="TPH"/>
    <property type="match status" value="1"/>
</dbReference>
<evidence type="ECO:0000313" key="11">
    <source>
        <dbReference type="Proteomes" id="UP000179807"/>
    </source>
</evidence>
<evidence type="ECO:0000256" key="6">
    <source>
        <dbReference type="ARBA" id="ARBA00034116"/>
    </source>
</evidence>
<sequence length="442" mass="54128">MRRDDFRRVKKESIYLTAAQQMTLTRELDEKKRAQTRAIKNKRTNLLEAERAKQEMMKTLATQQEIEERDYALKVAEAKANEELDEVKTMNADMMAARVRTIRDAQLELNKQRKIDEAEREAEMARMLEEGRLRAIQIYAERERLLREQRRKGGEVILAQIEEKKRNHQLEKERTERDRQAMLEENARAREEDIRLAAEKRKRSHDFLQECLEANKVALRRKQRDYEREVEENLMVAEYQREKALRDEEYEQKVLAAKKAKEYELADLRRKQQRIYDTKAQEDELRARRVFEEKERIARQKELDDIRKKREFREQQERDLQEAIYLKHKRIMDIAKIEKREFDKIMEAQRIARERDRKEMERRRKVNADYREELKQEMEKKREEKRLAPLGFLDDQKHIQEINQDYMDRIERIRQMKLDQLASEGVPEKYLYDLRRRRFVLK</sequence>
<reference evidence="10" key="1">
    <citation type="submission" date="2016-10" db="EMBL/GenBank/DDBJ databases">
        <authorList>
            <person name="Benchimol M."/>
            <person name="Almeida L.G."/>
            <person name="Vasconcelos A.T."/>
            <person name="Perreira-Neves A."/>
            <person name="Rosa I.A."/>
            <person name="Tasca T."/>
            <person name="Bogo M.R."/>
            <person name="de Souza W."/>
        </authorList>
    </citation>
    <scope>NUCLEOTIDE SEQUENCE [LARGE SCALE GENOMIC DNA]</scope>
    <source>
        <strain evidence="10">K</strain>
    </source>
</reference>
<proteinExistence type="inferred from homology"/>
<dbReference type="EMBL" id="MLAK01000002">
    <property type="protein sequence ID" value="OHT17493.1"/>
    <property type="molecule type" value="Genomic_DNA"/>
</dbReference>
<feature type="coiled-coil region" evidence="8">
    <location>
        <begin position="360"/>
        <end position="387"/>
    </location>
</feature>
<evidence type="ECO:0000256" key="7">
    <source>
        <dbReference type="ARBA" id="ARBA00034142"/>
    </source>
</evidence>
<dbReference type="AlphaFoldDB" id="A0A1J4L6C2"/>
<evidence type="ECO:0000256" key="4">
    <source>
        <dbReference type="ARBA" id="ARBA00023069"/>
    </source>
</evidence>
<comment type="similarity">
    <text evidence="6">Belongs to the CFAP45 family.</text>
</comment>
<keyword evidence="5" id="KW-0966">Cell projection</keyword>
<dbReference type="GO" id="GO:0031514">
    <property type="term" value="C:motile cilium"/>
    <property type="evidence" value="ECO:0007669"/>
    <property type="project" value="UniProtKB-SubCell"/>
</dbReference>
<evidence type="ECO:0000256" key="2">
    <source>
        <dbReference type="ARBA" id="ARBA00022846"/>
    </source>
</evidence>
<evidence type="ECO:0000256" key="5">
    <source>
        <dbReference type="ARBA" id="ARBA00023273"/>
    </source>
</evidence>
<evidence type="ECO:0000256" key="3">
    <source>
        <dbReference type="ARBA" id="ARBA00023054"/>
    </source>
</evidence>
<dbReference type="OrthoDB" id="1902038at2759"/>
<evidence type="ECO:0000313" key="10">
    <source>
        <dbReference type="EMBL" id="OHT17493.1"/>
    </source>
</evidence>